<evidence type="ECO:0000313" key="2">
    <source>
        <dbReference type="EMBL" id="KAK1604991.1"/>
    </source>
</evidence>
<organism evidence="2 3">
    <name type="scientific">Lolium multiflorum</name>
    <name type="common">Italian ryegrass</name>
    <name type="synonym">Lolium perenne subsp. multiflorum</name>
    <dbReference type="NCBI Taxonomy" id="4521"/>
    <lineage>
        <taxon>Eukaryota</taxon>
        <taxon>Viridiplantae</taxon>
        <taxon>Streptophyta</taxon>
        <taxon>Embryophyta</taxon>
        <taxon>Tracheophyta</taxon>
        <taxon>Spermatophyta</taxon>
        <taxon>Magnoliopsida</taxon>
        <taxon>Liliopsida</taxon>
        <taxon>Poales</taxon>
        <taxon>Poaceae</taxon>
        <taxon>BOP clade</taxon>
        <taxon>Pooideae</taxon>
        <taxon>Poodae</taxon>
        <taxon>Poeae</taxon>
        <taxon>Poeae Chloroplast Group 2 (Poeae type)</taxon>
        <taxon>Loliodinae</taxon>
        <taxon>Loliinae</taxon>
        <taxon>Lolium</taxon>
    </lineage>
</organism>
<accession>A0AAD8QMR9</accession>
<sequence length="273" mass="30333">MKEATMNCPSHGMEDWLILHLFYNALNPMSKSMLDTAAGGTFMSKPVELARRLLDDMQSNHAQWHVDRSSSRKVNAITEGKPEPNPVEDLKMMRIEISGETLKELDYSNAPTPEYYVEELIKTVTVPVTLATIDTAGANGTTCPYRICDHKTEQLKILSKETVCLATFGSYFATSFQDRRGVAATRRRHHGRRGPAPAAPALVWGALVWPPTLPFRLLKASVAKPRHREPRYGKPYRDAAAANPISGIRDLLRHCRRGDSSPGGLYTAMVASE</sequence>
<protein>
    <submittedName>
        <fullName evidence="2">Uncharacterized protein</fullName>
    </submittedName>
</protein>
<feature type="region of interest" description="Disordered" evidence="1">
    <location>
        <begin position="62"/>
        <end position="85"/>
    </location>
</feature>
<gene>
    <name evidence="2" type="ORF">QYE76_028664</name>
</gene>
<keyword evidence="3" id="KW-1185">Reference proteome</keyword>
<dbReference type="AlphaFoldDB" id="A0AAD8QMR9"/>
<proteinExistence type="predicted"/>
<name>A0AAD8QMR9_LOLMU</name>
<evidence type="ECO:0000313" key="3">
    <source>
        <dbReference type="Proteomes" id="UP001231189"/>
    </source>
</evidence>
<evidence type="ECO:0000256" key="1">
    <source>
        <dbReference type="SAM" id="MobiDB-lite"/>
    </source>
</evidence>
<dbReference type="EMBL" id="JAUUTY010000007">
    <property type="protein sequence ID" value="KAK1604991.1"/>
    <property type="molecule type" value="Genomic_DNA"/>
</dbReference>
<dbReference type="Proteomes" id="UP001231189">
    <property type="component" value="Unassembled WGS sequence"/>
</dbReference>
<comment type="caution">
    <text evidence="2">The sequence shown here is derived from an EMBL/GenBank/DDBJ whole genome shotgun (WGS) entry which is preliminary data.</text>
</comment>
<reference evidence="2" key="1">
    <citation type="submission" date="2023-07" db="EMBL/GenBank/DDBJ databases">
        <title>A chromosome-level genome assembly of Lolium multiflorum.</title>
        <authorList>
            <person name="Chen Y."/>
            <person name="Copetti D."/>
            <person name="Kolliker R."/>
            <person name="Studer B."/>
        </authorList>
    </citation>
    <scope>NUCLEOTIDE SEQUENCE</scope>
    <source>
        <strain evidence="2">02402/16</strain>
        <tissue evidence="2">Leaf</tissue>
    </source>
</reference>